<dbReference type="InterPro" id="IPR050314">
    <property type="entry name" value="Glycosyl_Hydrlase_18"/>
</dbReference>
<dbReference type="PROSITE" id="PS51910">
    <property type="entry name" value="GH18_2"/>
    <property type="match status" value="1"/>
</dbReference>
<proteinExistence type="predicted"/>
<dbReference type="Pfam" id="PF00704">
    <property type="entry name" value="Glyco_hydro_18"/>
    <property type="match status" value="2"/>
</dbReference>
<evidence type="ECO:0000256" key="6">
    <source>
        <dbReference type="ARBA" id="ARBA00023326"/>
    </source>
</evidence>
<protein>
    <recommendedName>
        <fullName evidence="9">GH18 domain-containing protein</fullName>
    </recommendedName>
</protein>
<feature type="region of interest" description="Disordered" evidence="8">
    <location>
        <begin position="721"/>
        <end position="740"/>
    </location>
</feature>
<dbReference type="GO" id="GO:0000272">
    <property type="term" value="P:polysaccharide catabolic process"/>
    <property type="evidence" value="ECO:0007669"/>
    <property type="project" value="UniProtKB-KW"/>
</dbReference>
<dbReference type="PROSITE" id="PS01095">
    <property type="entry name" value="GH18_1"/>
    <property type="match status" value="1"/>
</dbReference>
<dbReference type="InterPro" id="IPR011583">
    <property type="entry name" value="Chitinase_II/V-like_cat"/>
</dbReference>
<organism evidence="10 11">
    <name type="scientific">Mycena sanguinolenta</name>
    <dbReference type="NCBI Taxonomy" id="230812"/>
    <lineage>
        <taxon>Eukaryota</taxon>
        <taxon>Fungi</taxon>
        <taxon>Dikarya</taxon>
        <taxon>Basidiomycota</taxon>
        <taxon>Agaricomycotina</taxon>
        <taxon>Agaricomycetes</taxon>
        <taxon>Agaricomycetidae</taxon>
        <taxon>Agaricales</taxon>
        <taxon>Marasmiineae</taxon>
        <taxon>Mycenaceae</taxon>
        <taxon>Mycena</taxon>
    </lineage>
</organism>
<evidence type="ECO:0000259" key="9">
    <source>
        <dbReference type="PROSITE" id="PS51910"/>
    </source>
</evidence>
<evidence type="ECO:0000256" key="1">
    <source>
        <dbReference type="ARBA" id="ARBA00000822"/>
    </source>
</evidence>
<keyword evidence="11" id="KW-1185">Reference proteome</keyword>
<dbReference type="Proteomes" id="UP000623467">
    <property type="component" value="Unassembled WGS sequence"/>
</dbReference>
<sequence length="1494" mass="161321">MGLVAMDRAVSVDLGQISVVLMSALHGVWAVCSCIKPDLPFERLVGRCLLRRDLPNLSLPAVLNSDFAEPPPISVVMAAKVIAGPRSNLPAVWINPRLPVDGSGTMKDGPHTGWTVRSRLRYTNASGPSSCMAFPPESIPADSLTHINFAFALISSSYEIIEMTAGDSDLWKRTTALKENLPALKVFLSIGGWTFNDPPTQSIFSNMVASEANTNAFLSSALSIMEQYAFDGLDIDWEYPGASDRGGVPADTENYVKFMATVKAAFKAKKLRANFVMTYDLHGVWDGTDVGQTLDTLFWLTQTAMTEIEAAFDLYWRVNVDPSQVVMGFAFYGRSYTLSTSDCSDPGCPWSSGAPAGPCSNNVGSLMWAEINAIVGPDLQAVIQTDEVAAVNYAVFGTDLNLWVSYDDVITFGLKMTYANDHCIGGSMIWSVDQDDDIFRQSYFFLFFSGGSLGNSRMNSLYPDIVAAESGDGEQQNDGSCFVTDCGAQSCFSDVTEAPNTIHAAYIVGDVYYNPIKGNCDLKESDQAQVCCPTNMGGSCVKRGYKDATTPCSPACQIEEILVAMDIVGDNLNEKCSSGTTALCCDGGVTVAPADCIFTECSSDPRNSCPSSAPNFQTSVSTGAGACLDGTSHGFCCEKPFPWTNCAWQGTPPLCGDNSCQIGQITVFQDPLGDGTSPCTGGNVRSYCCDVPQALPVPFSDVFPSTVTDTGNDLFNVDFDPDEGDSFSEEGTTSTFTEDDNENNSAFGEVFIDSPNPSSVSSLDVTADWVLSGCDAKSDQAQTVVAHCSADSDACQHVFIGGAANTIVKLPLSCGLGPYARVVSLEPHANQSVLAKYRRTASGTVYSLSFDYNFAAIPAENGPVYMRADVTDMPGYWDSVVDSPPERREWLKSRGLWKEPPKKRWWGAFTNWLSKLNQIESDNSQSRTFFWSDTWTIFHQDLHCDGPPEFDASLDISVNGQTQLTTRYGFYLQGQIVPPQVTAAYVYFNAGGKAAATFTMTGTASVTWNSDTVQFASFGFPGLYYPGLLTIGPSLVLNGYITGELSLTGTLTTGLTYQFPDINYALGKSGNDDTGSKVTPSTPDQGYKYSFGYNVDLSGSLNIHVVPTVQLGISVLGGSLIDANAYVAADLYAGVEITGSVSNAQALEVCINPHYGLILSGGVTGSLLYWESSPLEIEFFSTDYTFMSKASMDRVQDSKRGLGALSASAGTPPSFAPTHPEPRIMVEDKDGHSEVLPLSRTIEKRALIPPLVGTDFLCPQTDSSIGEENYDNDIYSDAEPLSNDDDGVFRRDTFPDIVERGDPAFVFNSSDNQVLVKVASCGNLIRFDGFAYTNTNPTGYWNLASPTILDYRFAPYPNQAAGVITYLESGVVADEFVRAHQCMTGVWTAWYNAYLNDNTVDAPQRSQYTLPLQYRLWLISTVQGAASALESGIQNMITWYETSAGGTNNAEMVDLNWGRLAAQGNSLVSGQDLRNAILAPVSDTDFYDAIVSRL</sequence>
<evidence type="ECO:0000256" key="8">
    <source>
        <dbReference type="SAM" id="MobiDB-lite"/>
    </source>
</evidence>
<dbReference type="GO" id="GO:0008061">
    <property type="term" value="F:chitin binding"/>
    <property type="evidence" value="ECO:0007669"/>
    <property type="project" value="InterPro"/>
</dbReference>
<dbReference type="Gene3D" id="3.10.50.10">
    <property type="match status" value="1"/>
</dbReference>
<keyword evidence="4" id="KW-0119">Carbohydrate metabolism</keyword>
<accession>A0A8H7DN53</accession>
<evidence type="ECO:0000256" key="5">
    <source>
        <dbReference type="ARBA" id="ARBA00023295"/>
    </source>
</evidence>
<keyword evidence="5 7" id="KW-0326">Glycosidase</keyword>
<keyword evidence="3" id="KW-0146">Chitin degradation</keyword>
<evidence type="ECO:0000256" key="3">
    <source>
        <dbReference type="ARBA" id="ARBA00023024"/>
    </source>
</evidence>
<dbReference type="InterPro" id="IPR029070">
    <property type="entry name" value="Chitinase_insertion_sf"/>
</dbReference>
<dbReference type="Gene3D" id="3.20.20.80">
    <property type="entry name" value="Glycosidases"/>
    <property type="match status" value="2"/>
</dbReference>
<evidence type="ECO:0000256" key="7">
    <source>
        <dbReference type="RuleBase" id="RU000489"/>
    </source>
</evidence>
<dbReference type="PANTHER" id="PTHR11177:SF333">
    <property type="entry name" value="CHITINASE"/>
    <property type="match status" value="1"/>
</dbReference>
<feature type="domain" description="GH18" evidence="9">
    <location>
        <begin position="117"/>
        <end position="449"/>
    </location>
</feature>
<dbReference type="InterPro" id="IPR017853">
    <property type="entry name" value="GH"/>
</dbReference>
<dbReference type="GO" id="GO:0006032">
    <property type="term" value="P:chitin catabolic process"/>
    <property type="evidence" value="ECO:0007669"/>
    <property type="project" value="UniProtKB-KW"/>
</dbReference>
<reference evidence="10" key="1">
    <citation type="submission" date="2020-05" db="EMBL/GenBank/DDBJ databases">
        <title>Mycena genomes resolve the evolution of fungal bioluminescence.</title>
        <authorList>
            <person name="Tsai I.J."/>
        </authorList>
    </citation>
    <scope>NUCLEOTIDE SEQUENCE</scope>
    <source>
        <strain evidence="10">160909Yilan</strain>
    </source>
</reference>
<comment type="catalytic activity">
    <reaction evidence="1">
        <text>Random endo-hydrolysis of N-acetyl-beta-D-glucosaminide (1-&gt;4)-beta-linkages in chitin and chitodextrins.</text>
        <dbReference type="EC" id="3.2.1.14"/>
    </reaction>
</comment>
<comment type="caution">
    <text evidence="10">The sequence shown here is derived from an EMBL/GenBank/DDBJ whole genome shotgun (WGS) entry which is preliminary data.</text>
</comment>
<dbReference type="SMART" id="SM00636">
    <property type="entry name" value="Glyco_18"/>
    <property type="match status" value="1"/>
</dbReference>
<dbReference type="SUPFAM" id="SSF51445">
    <property type="entry name" value="(Trans)glycosidases"/>
    <property type="match status" value="1"/>
</dbReference>
<gene>
    <name evidence="10" type="ORF">MSAN_00276700</name>
</gene>
<dbReference type="EMBL" id="JACAZH010000001">
    <property type="protein sequence ID" value="KAF7378493.1"/>
    <property type="molecule type" value="Genomic_DNA"/>
</dbReference>
<dbReference type="InterPro" id="IPR001579">
    <property type="entry name" value="Glyco_hydro_18_chit_AS"/>
</dbReference>
<evidence type="ECO:0000256" key="2">
    <source>
        <dbReference type="ARBA" id="ARBA00022801"/>
    </source>
</evidence>
<keyword evidence="2 7" id="KW-0378">Hydrolase</keyword>
<dbReference type="OrthoDB" id="73875at2759"/>
<name>A0A8H7DN53_9AGAR</name>
<evidence type="ECO:0000256" key="4">
    <source>
        <dbReference type="ARBA" id="ARBA00023277"/>
    </source>
</evidence>
<dbReference type="InterPro" id="IPR001223">
    <property type="entry name" value="Glyco_hydro18_cat"/>
</dbReference>
<keyword evidence="6" id="KW-0624">Polysaccharide degradation</keyword>
<evidence type="ECO:0000313" key="11">
    <source>
        <dbReference type="Proteomes" id="UP000623467"/>
    </source>
</evidence>
<dbReference type="PANTHER" id="PTHR11177">
    <property type="entry name" value="CHITINASE"/>
    <property type="match status" value="1"/>
</dbReference>
<evidence type="ECO:0000313" key="10">
    <source>
        <dbReference type="EMBL" id="KAF7378493.1"/>
    </source>
</evidence>
<dbReference type="SUPFAM" id="SSF54556">
    <property type="entry name" value="Chitinase insertion domain"/>
    <property type="match status" value="1"/>
</dbReference>
<dbReference type="GO" id="GO:0008843">
    <property type="term" value="F:endochitinase activity"/>
    <property type="evidence" value="ECO:0007669"/>
    <property type="project" value="UniProtKB-EC"/>
</dbReference>